<evidence type="ECO:0000313" key="4">
    <source>
        <dbReference type="EMBL" id="STX39116.1"/>
    </source>
</evidence>
<evidence type="ECO:0000313" key="7">
    <source>
        <dbReference type="Proteomes" id="UP000254033"/>
    </source>
</evidence>
<dbReference type="EMBL" id="UASS01000039">
    <property type="protein sequence ID" value="SPX62645.1"/>
    <property type="molecule type" value="Genomic_DNA"/>
</dbReference>
<dbReference type="NCBIfam" id="TIGR00149">
    <property type="entry name" value="TIGR00149_YjbQ"/>
    <property type="match status" value="1"/>
</dbReference>
<keyword evidence="5" id="KW-1185">Reference proteome</keyword>
<dbReference type="PANTHER" id="PTHR30615:SF8">
    <property type="entry name" value="UPF0047 PROTEIN C4A8.02C"/>
    <property type="match status" value="1"/>
</dbReference>
<organism evidence="2 5">
    <name type="scientific">Legionella feeleii</name>
    <dbReference type="NCBI Taxonomy" id="453"/>
    <lineage>
        <taxon>Bacteria</taxon>
        <taxon>Pseudomonadati</taxon>
        <taxon>Pseudomonadota</taxon>
        <taxon>Gammaproteobacteria</taxon>
        <taxon>Legionellales</taxon>
        <taxon>Legionellaceae</taxon>
        <taxon>Legionella</taxon>
    </lineage>
</organism>
<accession>A0A0W0TVA2</accession>
<dbReference type="Gene3D" id="2.60.120.460">
    <property type="entry name" value="YjbQ-like"/>
    <property type="match status" value="1"/>
</dbReference>
<dbReference type="PIRSF" id="PIRSF004681">
    <property type="entry name" value="UCP004681"/>
    <property type="match status" value="1"/>
</dbReference>
<dbReference type="InterPro" id="IPR001602">
    <property type="entry name" value="UPF0047_YjbQ-like"/>
</dbReference>
<dbReference type="Pfam" id="PF01894">
    <property type="entry name" value="YjbQ"/>
    <property type="match status" value="1"/>
</dbReference>
<protein>
    <submittedName>
        <fullName evidence="3">Uncharacterized conserved protein</fullName>
    </submittedName>
</protein>
<dbReference type="Proteomes" id="UP000254033">
    <property type="component" value="Unassembled WGS sequence"/>
</dbReference>
<reference evidence="6 7" key="2">
    <citation type="submission" date="2018-06" db="EMBL/GenBank/DDBJ databases">
        <authorList>
            <consortium name="Pathogen Informatics"/>
            <person name="Doyle S."/>
        </authorList>
    </citation>
    <scope>NUCLEOTIDE SEQUENCE [LARGE SCALE GENOMIC DNA]</scope>
    <source>
        <strain evidence="4 7">NCTC11978</strain>
        <strain evidence="3 6">NCTC12022</strain>
    </source>
</reference>
<gene>
    <name evidence="2" type="ORF">Lfee_1456</name>
    <name evidence="4" type="ORF">NCTC11978_02310</name>
    <name evidence="3" type="ORF">NCTC12022_03407</name>
</gene>
<evidence type="ECO:0000313" key="3">
    <source>
        <dbReference type="EMBL" id="SPX62645.1"/>
    </source>
</evidence>
<dbReference type="SUPFAM" id="SSF111038">
    <property type="entry name" value="YjbQ-like"/>
    <property type="match status" value="1"/>
</dbReference>
<dbReference type="PATRIC" id="fig|453.4.peg.1590"/>
<dbReference type="Proteomes" id="UP000251942">
    <property type="component" value="Unassembled WGS sequence"/>
</dbReference>
<reference evidence="2 5" key="1">
    <citation type="submission" date="2015-11" db="EMBL/GenBank/DDBJ databases">
        <title>Genomic analysis of 38 Legionella species identifies large and diverse effector repertoires.</title>
        <authorList>
            <person name="Burstein D."/>
            <person name="Amaro F."/>
            <person name="Zusman T."/>
            <person name="Lifshitz Z."/>
            <person name="Cohen O."/>
            <person name="Gilbert J.A."/>
            <person name="Pupko T."/>
            <person name="Shuman H.A."/>
            <person name="Segal G."/>
        </authorList>
    </citation>
    <scope>NUCLEOTIDE SEQUENCE [LARGE SCALE GENOMIC DNA]</scope>
    <source>
        <strain evidence="2 5">WO-44C</strain>
    </source>
</reference>
<comment type="similarity">
    <text evidence="1">Belongs to the UPF0047 family.</text>
</comment>
<evidence type="ECO:0000313" key="2">
    <source>
        <dbReference type="EMBL" id="KTC99290.1"/>
    </source>
</evidence>
<sequence length="153" mass="17047">MVIAMDKNATKTPQYWQSECCLTPKARGFHLISAEIKQVLLAMPPIQTGLVHLFLQHTSASLAISENTCADVPLDLESFFNKTIPDKNSLYRHTLEGEDDMPAHIKNVILGVSLTIPLQKGQLALGQWQGIYLCEHRNHASARRILITAHGHL</sequence>
<name>A0A0W0TVA2_9GAMM</name>
<evidence type="ECO:0000313" key="5">
    <source>
        <dbReference type="Proteomes" id="UP000054698"/>
    </source>
</evidence>
<dbReference type="EMBL" id="LNYB01000051">
    <property type="protein sequence ID" value="KTC99290.1"/>
    <property type="molecule type" value="Genomic_DNA"/>
</dbReference>
<dbReference type="EMBL" id="UGNY01000001">
    <property type="protein sequence ID" value="STX39116.1"/>
    <property type="molecule type" value="Genomic_DNA"/>
</dbReference>
<dbReference type="PANTHER" id="PTHR30615">
    <property type="entry name" value="UNCHARACTERIZED PROTEIN YJBQ-RELATED"/>
    <property type="match status" value="1"/>
</dbReference>
<proteinExistence type="inferred from homology"/>
<evidence type="ECO:0000313" key="6">
    <source>
        <dbReference type="Proteomes" id="UP000251942"/>
    </source>
</evidence>
<dbReference type="Proteomes" id="UP000054698">
    <property type="component" value="Unassembled WGS sequence"/>
</dbReference>
<dbReference type="STRING" id="453.Lfee_1456"/>
<evidence type="ECO:0000256" key="1">
    <source>
        <dbReference type="ARBA" id="ARBA00005534"/>
    </source>
</evidence>
<dbReference type="AlphaFoldDB" id="A0A0W0TVA2"/>
<dbReference type="InterPro" id="IPR035917">
    <property type="entry name" value="YjbQ-like_sf"/>
</dbReference>